<keyword evidence="2" id="KW-1185">Reference proteome</keyword>
<dbReference type="AlphaFoldDB" id="A0A4V3ERM7"/>
<dbReference type="RefSeq" id="WP_133686174.1">
    <property type="nucleotide sequence ID" value="NZ_SOAY01000010.1"/>
</dbReference>
<dbReference type="SUPFAM" id="SSF51126">
    <property type="entry name" value="Pectin lyase-like"/>
    <property type="match status" value="1"/>
</dbReference>
<gene>
    <name evidence="1" type="ORF">CLV90_0781</name>
</gene>
<organism evidence="1 2">
    <name type="scientific">Maribacter spongiicola</name>
    <dbReference type="NCBI Taxonomy" id="1206753"/>
    <lineage>
        <taxon>Bacteria</taxon>
        <taxon>Pseudomonadati</taxon>
        <taxon>Bacteroidota</taxon>
        <taxon>Flavobacteriia</taxon>
        <taxon>Flavobacteriales</taxon>
        <taxon>Flavobacteriaceae</taxon>
        <taxon>Maribacter</taxon>
    </lineage>
</organism>
<protein>
    <submittedName>
        <fullName evidence="1">Uncharacterized protein</fullName>
    </submittedName>
</protein>
<dbReference type="InterPro" id="IPR012334">
    <property type="entry name" value="Pectin_lyas_fold"/>
</dbReference>
<reference evidence="1 2" key="1">
    <citation type="submission" date="2019-03" db="EMBL/GenBank/DDBJ databases">
        <title>Genomic Encyclopedia of Archaeal and Bacterial Type Strains, Phase II (KMG-II): from individual species to whole genera.</title>
        <authorList>
            <person name="Goeker M."/>
        </authorList>
    </citation>
    <scope>NUCLEOTIDE SEQUENCE [LARGE SCALE GENOMIC DNA]</scope>
    <source>
        <strain evidence="1 2">DSM 25233</strain>
    </source>
</reference>
<sequence length="750" mass="83901">MKFSQNRFLLTYIFTCGILFQVSCAKDADLLSEYVINDVGETSENQILKDTIKLPADFDWSTIPDEYSNSVLEINDSFNLHNQHIVLPSNVTLFFNEGQLENGSIEGDNTLISTDSREPIVEEVTFTGTYENEYVMPYWYGAKMDGVTDDRAAFIETLAYADSLGLKVLVDKDIFLDVEETGKKSIFLEDNTWIEGANDARIIVNNLLSPAFIIALAENISIKNITIFYDQSYDANFGYDNQMSIANTTQLKNYLVENRGLVFNNQNPVWKGQVSFRYTILLEAARNVLFENVKMVSKGTTANTFMVGAIKLKEEYSANQIISNNSAPTSICNHIIFKNLEIDGAIMGIQGIVDNLTIDGLRGYRYSDVQTINGGMVGGLDYWMPPPHLIYLNSGNSENYICKNITILNTIDYGNYVGTSNVREEISGYSNSLKLVDFIENVVVDNYASYRRDGLGDWGGITNGVFSNIYAESKIDIFNPNFKFNSLRFLGPLNNISINNMTIKDNSESIEIYPMDYALGDNVSMDNVNVEVNILNNTGAGPFGISGSNNKITNSSLSIEEHISTLEYSPIIYQNETALKTGDNNFYDIQVNGWRLLDINPIERCIRIILANSDNSNNYAKVTDNSNNYIIEQTNSLRKDFWSRDETVTLGSGNSIKLNMTIPNGYVLDKLIVHTLEDLSEGTKISLGTKNSEKQNLISTISEKVGVVSKDLDDANLIEGISNIYLFANQDFNNTGKIQVTINLVRSAEY</sequence>
<name>A0A4V3ERM7_9FLAO</name>
<dbReference type="EMBL" id="SOAY01000010">
    <property type="protein sequence ID" value="TDT46723.1"/>
    <property type="molecule type" value="Genomic_DNA"/>
</dbReference>
<dbReference type="Gene3D" id="2.160.20.10">
    <property type="entry name" value="Single-stranded right-handed beta-helix, Pectin lyase-like"/>
    <property type="match status" value="1"/>
</dbReference>
<dbReference type="OrthoDB" id="1401647at2"/>
<accession>A0A4V3ERM7</accession>
<comment type="caution">
    <text evidence="1">The sequence shown here is derived from an EMBL/GenBank/DDBJ whole genome shotgun (WGS) entry which is preliminary data.</text>
</comment>
<evidence type="ECO:0000313" key="1">
    <source>
        <dbReference type="EMBL" id="TDT46723.1"/>
    </source>
</evidence>
<evidence type="ECO:0000313" key="2">
    <source>
        <dbReference type="Proteomes" id="UP000294749"/>
    </source>
</evidence>
<dbReference type="Proteomes" id="UP000294749">
    <property type="component" value="Unassembled WGS sequence"/>
</dbReference>
<dbReference type="InterPro" id="IPR011050">
    <property type="entry name" value="Pectin_lyase_fold/virulence"/>
</dbReference>
<proteinExistence type="predicted"/>